<sequence length="675" mass="78874">MEKLVETALLRPYETLPIDIKCVFLLLDSAPTPEIFTNLIKFAMKALPTLGIGDRGYQVLLQMYNALKITQHITPNPEEFKTQFPLTDYAPFEHTDNCLNFIKDKFKGTLRLSQITVMLHRRLLVKYRTDPPPLPDHFDPKWEILENVLLDCPESHVFQNIVELVEFIYHEIGKYIIFDNRLKKYVVFYEELRPLKFLSIPLKHKFSYKHLLTKEVICTSFQSLLSEHIYLIRRFDNIKYKKTLQSQDYQFDASSLPPFMVDYGVKSDDLQLWLDFLQKNVCMGNPGVYKMLIKWFYNMFTHQITEIVPFILCEYSQKCFWASYFINFIKSIRSHERAIVQTPKDTKLISLPYQTILCITTVEDLPPEQIVIDEYHQNGINMIIYPNHCTITSSLAQPFFEGRLKWLLVNTKLMDEFKDLVTTDRCVSYELQSAFYSYVLDNPPSDGPIEGLYTIPEPELLKRFLWSLIDTIVPLHTVTQDQVNKVRHTVCYLLEQIKITQQERLKTNLMDVGSLKLTKLNRYYKWLVTNLQYFKLVGKEYDDDTSKADDVYSLTELARLSHNNIDKLPNINHDIRITLKTMLKKWKLEHPNILVNKLLLSAGLVLLNHRFKNGLVFENGVGRLSKRFNLSSEINAVRIMPIQPAFCLSKSRQLARSEQALADLPSSSTLFQSLG</sequence>
<name>A0A5K7XY49_9VIRU</name>
<organism evidence="1">
    <name type="scientific">Abalone asfa-like virus</name>
    <dbReference type="NCBI Taxonomy" id="2839893"/>
    <lineage>
        <taxon>Viruses</taxon>
        <taxon>Varidnaviria</taxon>
        <taxon>Bamfordvirae</taxon>
        <taxon>Nucleocytoviricota</taxon>
        <taxon>Pokkesviricetes</taxon>
        <taxon>Asfuvirales</taxon>
        <taxon>Asfarviridae</taxon>
    </lineage>
</organism>
<proteinExistence type="predicted"/>
<dbReference type="EMBL" id="LC506465">
    <property type="protein sequence ID" value="BBO54056.1"/>
    <property type="molecule type" value="Genomic_DNA"/>
</dbReference>
<protein>
    <submittedName>
        <fullName evidence="1">Uncharacterized protein</fullName>
    </submittedName>
</protein>
<evidence type="ECO:0000313" key="1">
    <source>
        <dbReference type="EMBL" id="BBO54056.1"/>
    </source>
</evidence>
<reference evidence="1" key="1">
    <citation type="journal article" date="2020" name="Sci. Rep.">
        <title>A novel Asfarvirus-like virus identified as a potential cause of mass mortality of abalone.</title>
        <authorList>
            <person name="Matsuyama T."/>
            <person name="Takano T."/>
            <person name="Nishiki I."/>
            <person name="Fujiwara A."/>
            <person name="Kiryu I."/>
            <person name="Inada M."/>
            <person name="Sakai T."/>
            <person name="Terashima S."/>
            <person name="Matsuura Y."/>
            <person name="Isowa K."/>
            <person name="Nakayasu C."/>
        </authorList>
    </citation>
    <scope>NUCLEOTIDE SEQUENCE</scope>
</reference>
<accession>A0A5K7XY49</accession>